<dbReference type="AlphaFoldDB" id="A0A1I7J2R8"/>
<evidence type="ECO:0000256" key="2">
    <source>
        <dbReference type="SAM" id="Phobius"/>
    </source>
</evidence>
<evidence type="ECO:0000313" key="3">
    <source>
        <dbReference type="EMBL" id="SFU79499.1"/>
    </source>
</evidence>
<reference evidence="4" key="1">
    <citation type="submission" date="2016-10" db="EMBL/GenBank/DDBJ databases">
        <authorList>
            <person name="Varghese N."/>
            <person name="Submissions S."/>
        </authorList>
    </citation>
    <scope>NUCLEOTIDE SEQUENCE [LARGE SCALE GENOMIC DNA]</scope>
    <source>
        <strain evidence="4">CGMCC 1.11014</strain>
    </source>
</reference>
<feature type="coiled-coil region" evidence="1">
    <location>
        <begin position="92"/>
        <end position="121"/>
    </location>
</feature>
<dbReference type="Proteomes" id="UP000199391">
    <property type="component" value="Unassembled WGS sequence"/>
</dbReference>
<dbReference type="RefSeq" id="WP_093555863.1">
    <property type="nucleotide sequence ID" value="NZ_FPBO01000010.1"/>
</dbReference>
<gene>
    <name evidence="3" type="ORF">SAMN05216552_101010</name>
</gene>
<keyword evidence="2" id="KW-0812">Transmembrane</keyword>
<keyword evidence="2" id="KW-0472">Membrane</keyword>
<proteinExistence type="predicted"/>
<organism evidence="3 4">
    <name type="scientific">Pseudoduganella namucuonensis</name>
    <dbReference type="NCBI Taxonomy" id="1035707"/>
    <lineage>
        <taxon>Bacteria</taxon>
        <taxon>Pseudomonadati</taxon>
        <taxon>Pseudomonadota</taxon>
        <taxon>Betaproteobacteria</taxon>
        <taxon>Burkholderiales</taxon>
        <taxon>Oxalobacteraceae</taxon>
        <taxon>Telluria group</taxon>
        <taxon>Pseudoduganella</taxon>
    </lineage>
</organism>
<accession>A0A1I7J2R8</accession>
<feature type="transmembrane region" description="Helical" evidence="2">
    <location>
        <begin position="20"/>
        <end position="38"/>
    </location>
</feature>
<evidence type="ECO:0000256" key="1">
    <source>
        <dbReference type="SAM" id="Coils"/>
    </source>
</evidence>
<dbReference type="OrthoDB" id="8780419at2"/>
<keyword evidence="2" id="KW-1133">Transmembrane helix</keyword>
<sequence>MNHVSETCLLLEERLKATSWQIVTTVMWGVMAAALAIFGQHCLEQARPIFPMIDQNFGLWQNGYAVALLAFALAWLAALMQKLNLLLDCRDRLKVRQRIDEENARREQAREERRAQRLQAAAAAAAEPEIVRPRRVKAGRSTKFDY</sequence>
<protein>
    <submittedName>
        <fullName evidence="3">Uncharacterized protein</fullName>
    </submittedName>
</protein>
<evidence type="ECO:0000313" key="4">
    <source>
        <dbReference type="Proteomes" id="UP000199391"/>
    </source>
</evidence>
<dbReference type="STRING" id="1035707.SAMN05216552_101010"/>
<keyword evidence="1" id="KW-0175">Coiled coil</keyword>
<keyword evidence="4" id="KW-1185">Reference proteome</keyword>
<dbReference type="EMBL" id="FPBO01000010">
    <property type="protein sequence ID" value="SFU79499.1"/>
    <property type="molecule type" value="Genomic_DNA"/>
</dbReference>
<name>A0A1I7J2R8_9BURK</name>
<feature type="transmembrane region" description="Helical" evidence="2">
    <location>
        <begin position="59"/>
        <end position="80"/>
    </location>
</feature>